<feature type="compositionally biased region" description="Pro residues" evidence="1">
    <location>
        <begin position="43"/>
        <end position="54"/>
    </location>
</feature>
<gene>
    <name evidence="2" type="ORF">GCM10009733_004440</name>
</gene>
<reference evidence="2 3" key="1">
    <citation type="journal article" date="2019" name="Int. J. Syst. Evol. Microbiol.">
        <title>The Global Catalogue of Microorganisms (GCM) 10K type strain sequencing project: providing services to taxonomists for standard genome sequencing and annotation.</title>
        <authorList>
            <consortium name="The Broad Institute Genomics Platform"/>
            <consortium name="The Broad Institute Genome Sequencing Center for Infectious Disease"/>
            <person name="Wu L."/>
            <person name="Ma J."/>
        </authorList>
    </citation>
    <scope>NUCLEOTIDE SEQUENCE [LARGE SCALE GENOMIC DNA]</scope>
    <source>
        <strain evidence="2 3">JCM 13929</strain>
    </source>
</reference>
<feature type="region of interest" description="Disordered" evidence="1">
    <location>
        <begin position="14"/>
        <end position="74"/>
    </location>
</feature>
<comment type="caution">
    <text evidence="2">The sequence shown here is derived from an EMBL/GenBank/DDBJ whole genome shotgun (WGS) entry which is preliminary data.</text>
</comment>
<proteinExistence type="predicted"/>
<evidence type="ECO:0000313" key="3">
    <source>
        <dbReference type="Proteomes" id="UP001500064"/>
    </source>
</evidence>
<dbReference type="EMBL" id="BAAAMU010000002">
    <property type="protein sequence ID" value="GAA1611495.1"/>
    <property type="molecule type" value="Genomic_DNA"/>
</dbReference>
<evidence type="ECO:0000313" key="2">
    <source>
        <dbReference type="EMBL" id="GAA1611495.1"/>
    </source>
</evidence>
<organism evidence="2 3">
    <name type="scientific">Nonomuraea maheshkhaliensis</name>
    <dbReference type="NCBI Taxonomy" id="419590"/>
    <lineage>
        <taxon>Bacteria</taxon>
        <taxon>Bacillati</taxon>
        <taxon>Actinomycetota</taxon>
        <taxon>Actinomycetes</taxon>
        <taxon>Streptosporangiales</taxon>
        <taxon>Streptosporangiaceae</taxon>
        <taxon>Nonomuraea</taxon>
    </lineage>
</organism>
<protein>
    <submittedName>
        <fullName evidence="2">Uncharacterized protein</fullName>
    </submittedName>
</protein>
<sequence length="74" mass="8096">MPYAPVDMSAFRVGAGSSMSRSYRRPSMPTTSTLLENADIPPSKRPSPPKPIHPTPNTDRRPATGEVQSAIFRE</sequence>
<feature type="compositionally biased region" description="Low complexity" evidence="1">
    <location>
        <begin position="17"/>
        <end position="33"/>
    </location>
</feature>
<keyword evidence="3" id="KW-1185">Reference proteome</keyword>
<dbReference type="Proteomes" id="UP001500064">
    <property type="component" value="Unassembled WGS sequence"/>
</dbReference>
<evidence type="ECO:0000256" key="1">
    <source>
        <dbReference type="SAM" id="MobiDB-lite"/>
    </source>
</evidence>
<name>A0ABN2ELY6_9ACTN</name>
<accession>A0ABN2ELY6</accession>